<dbReference type="AlphaFoldDB" id="A0A0K1S9W9"/>
<name>A0A0K1S9W9_9CHRO</name>
<evidence type="ECO:0000313" key="2">
    <source>
        <dbReference type="EMBL" id="AKV70914.1"/>
    </source>
</evidence>
<keyword evidence="3" id="KW-1185">Reference proteome</keyword>
<proteinExistence type="predicted"/>
<evidence type="ECO:0000256" key="1">
    <source>
        <dbReference type="SAM" id="MobiDB-lite"/>
    </source>
</evidence>
<reference evidence="2 3" key="1">
    <citation type="journal article" date="2016" name="Stand. Genomic Sci.">
        <title>Complete genome sequence and genomic characterization of Microcystis panniformis FACHB 1757 by third-generation sequencing.</title>
        <authorList>
            <person name="Zhang J.Y."/>
            <person name="Guan R."/>
            <person name="Zhang H.J."/>
            <person name="Li H."/>
            <person name="Xiao P."/>
            <person name="Yu G.L."/>
            <person name="Du L."/>
            <person name="Cao D.M."/>
            <person name="Zhu B.C."/>
            <person name="Li R.H."/>
            <person name="Lu Z.H."/>
        </authorList>
    </citation>
    <scope>NUCLEOTIDE SEQUENCE [LARGE SCALE GENOMIC DNA]</scope>
    <source>
        <strain evidence="2 3">FACHB-1757</strain>
    </source>
</reference>
<organism evidence="2 3">
    <name type="scientific">Microcystis panniformis FACHB-1757</name>
    <dbReference type="NCBI Taxonomy" id="1638788"/>
    <lineage>
        <taxon>Bacteria</taxon>
        <taxon>Bacillati</taxon>
        <taxon>Cyanobacteriota</taxon>
        <taxon>Cyanophyceae</taxon>
        <taxon>Oscillatoriophycideae</taxon>
        <taxon>Chroococcales</taxon>
        <taxon>Microcystaceae</taxon>
        <taxon>Microcystis</taxon>
    </lineage>
</organism>
<sequence>MLSLDQLKFPQRKPPPDAIGERGKMIPLDGCDRFLNQHQT</sequence>
<dbReference type="KEGG" id="mpk:VL20_6145"/>
<feature type="region of interest" description="Disordered" evidence="1">
    <location>
        <begin position="1"/>
        <end position="26"/>
    </location>
</feature>
<dbReference type="EMBL" id="CP011339">
    <property type="protein sequence ID" value="AKV70914.1"/>
    <property type="molecule type" value="Genomic_DNA"/>
</dbReference>
<protein>
    <submittedName>
        <fullName evidence="2">Uncharacterized protein</fullName>
    </submittedName>
</protein>
<accession>A0A0K1S9W9</accession>
<gene>
    <name evidence="2" type="ORF">VL20_6145</name>
</gene>
<dbReference type="Proteomes" id="UP000068167">
    <property type="component" value="Chromosome"/>
</dbReference>
<evidence type="ECO:0000313" key="3">
    <source>
        <dbReference type="Proteomes" id="UP000068167"/>
    </source>
</evidence>